<comment type="pathway">
    <text evidence="2">Carbohydrate degradation; glycolysis; D-glyceraldehyde 3-phosphate and glycerone phosphate from D-glucose: step 4/4.</text>
</comment>
<comment type="catalytic activity">
    <reaction evidence="1">
        <text>beta-D-fructose 1,6-bisphosphate = D-glyceraldehyde 3-phosphate + dihydroxyacetone phosphate</text>
        <dbReference type="Rhea" id="RHEA:14729"/>
        <dbReference type="ChEBI" id="CHEBI:32966"/>
        <dbReference type="ChEBI" id="CHEBI:57642"/>
        <dbReference type="ChEBI" id="CHEBI:59776"/>
        <dbReference type="EC" id="4.1.2.13"/>
    </reaction>
</comment>
<keyword evidence="6" id="KW-0456">Lyase</keyword>
<evidence type="ECO:0000256" key="3">
    <source>
        <dbReference type="ARBA" id="ARBA00010387"/>
    </source>
</evidence>
<evidence type="ECO:0000256" key="2">
    <source>
        <dbReference type="ARBA" id="ARBA00004714"/>
    </source>
</evidence>
<evidence type="ECO:0000256" key="6">
    <source>
        <dbReference type="ARBA" id="ARBA00023239"/>
    </source>
</evidence>
<dbReference type="Pfam" id="PF00274">
    <property type="entry name" value="Glycolytic"/>
    <property type="match status" value="1"/>
</dbReference>
<dbReference type="AlphaFoldDB" id="A0A382G7J3"/>
<dbReference type="InterPro" id="IPR000741">
    <property type="entry name" value="FBA_I"/>
</dbReference>
<gene>
    <name evidence="7" type="ORF">METZ01_LOCUS224084</name>
</gene>
<dbReference type="EC" id="4.1.2.13" evidence="4"/>
<reference evidence="7" key="1">
    <citation type="submission" date="2018-05" db="EMBL/GenBank/DDBJ databases">
        <authorList>
            <person name="Lanie J.A."/>
            <person name="Ng W.-L."/>
            <person name="Kazmierczak K.M."/>
            <person name="Andrzejewski T.M."/>
            <person name="Davidsen T.M."/>
            <person name="Wayne K.J."/>
            <person name="Tettelin H."/>
            <person name="Glass J.I."/>
            <person name="Rusch D."/>
            <person name="Podicherti R."/>
            <person name="Tsui H.-C.T."/>
            <person name="Winkler M.E."/>
        </authorList>
    </citation>
    <scope>NUCLEOTIDE SEQUENCE</scope>
</reference>
<evidence type="ECO:0000256" key="5">
    <source>
        <dbReference type="ARBA" id="ARBA00023152"/>
    </source>
</evidence>
<sequence>MTTTELETTAKMMVAEGKGILAIDESTPTIKKRFDSINVESTEENRRAYRDLLITNPDSNQYISGMILYDETIRQSTSDGTPFAKRLTNDGIMPGIKVDTGAKDFALHSNEKITEGLDGLRERLAEYKNLGAKFAKWRAVITIGNNIPTDACIDANAHALARYAGLCQEIGIVPMVEPEVLMDADNNIERCYDVTEKTLSALFSTLKDQDVNIAHTILKTNMIISGKKCPVQANIEEVAEKTVECLLKNVPSELAGIVFLSGGQSAKLATAHLNTMNANNKDLPWPLSFSYGRALQEPCLKVWGGNSTNTEAAQKVLLHRERCNGLACKGEYDSKMEEVA</sequence>
<dbReference type="PANTHER" id="PTHR11627">
    <property type="entry name" value="FRUCTOSE-BISPHOSPHATE ALDOLASE"/>
    <property type="match status" value="1"/>
</dbReference>
<dbReference type="GO" id="GO:0006096">
    <property type="term" value="P:glycolytic process"/>
    <property type="evidence" value="ECO:0007669"/>
    <property type="project" value="UniProtKB-UniPathway"/>
</dbReference>
<name>A0A382G7J3_9ZZZZ</name>
<dbReference type="NCBIfam" id="NF033379">
    <property type="entry name" value="FrucBisAld_I"/>
    <property type="match status" value="1"/>
</dbReference>
<keyword evidence="5" id="KW-0324">Glycolysis</keyword>
<evidence type="ECO:0000313" key="7">
    <source>
        <dbReference type="EMBL" id="SVB71230.1"/>
    </source>
</evidence>
<dbReference type="GO" id="GO:0004332">
    <property type="term" value="F:fructose-bisphosphate aldolase activity"/>
    <property type="evidence" value="ECO:0007669"/>
    <property type="project" value="UniProtKB-EC"/>
</dbReference>
<dbReference type="EMBL" id="UINC01054016">
    <property type="protein sequence ID" value="SVB71230.1"/>
    <property type="molecule type" value="Genomic_DNA"/>
</dbReference>
<proteinExistence type="inferred from homology"/>
<evidence type="ECO:0000256" key="1">
    <source>
        <dbReference type="ARBA" id="ARBA00000441"/>
    </source>
</evidence>
<protein>
    <recommendedName>
        <fullName evidence="4">fructose-bisphosphate aldolase</fullName>
        <ecNumber evidence="4">4.1.2.13</ecNumber>
    </recommendedName>
</protein>
<organism evidence="7">
    <name type="scientific">marine metagenome</name>
    <dbReference type="NCBI Taxonomy" id="408172"/>
    <lineage>
        <taxon>unclassified sequences</taxon>
        <taxon>metagenomes</taxon>
        <taxon>ecological metagenomes</taxon>
    </lineage>
</organism>
<accession>A0A382G7J3</accession>
<comment type="similarity">
    <text evidence="3">Belongs to the class I fructose-bisphosphate aldolase family.</text>
</comment>
<evidence type="ECO:0000256" key="4">
    <source>
        <dbReference type="ARBA" id="ARBA00013068"/>
    </source>
</evidence>
<dbReference type="FunFam" id="3.20.20.70:FF:000140">
    <property type="entry name" value="Fructose-bisphosphate aldolase"/>
    <property type="match status" value="1"/>
</dbReference>
<dbReference type="SUPFAM" id="SSF51569">
    <property type="entry name" value="Aldolase"/>
    <property type="match status" value="1"/>
</dbReference>
<dbReference type="UniPathway" id="UPA00109">
    <property type="reaction ID" value="UER00183"/>
</dbReference>
<dbReference type="Gene3D" id="3.20.20.70">
    <property type="entry name" value="Aldolase class I"/>
    <property type="match status" value="1"/>
</dbReference>
<dbReference type="InterPro" id="IPR013785">
    <property type="entry name" value="Aldolase_TIM"/>
</dbReference>